<sequence length="267" mass="31385">MKPCLFSILIALNIFSTSGTLSRSKIDNPELTKKICGKTDTLFCERRDSHLCNLRSYKSEAVLFKEKSTDKKGRNKKNRSSASYVDEIIIEEENPQKTQTMVENFRQNLQKIRSIFRLSNEKIHKSNSKRNQTSFIATNENKEEEFLECIDTKIMQNINYPTENFPKEEFLAKKEHIYENTWDLHKQDELNKIMKEIYANPSKKVTNLDDPQSSEIKGSENFFSMKFIRGLRNKEGNNTSSGIFRISSPRMKRRSKKQYGKRKWIIK</sequence>
<dbReference type="EMBL" id="KK365168">
    <property type="protein sequence ID" value="KCZ80678.1"/>
    <property type="molecule type" value="Genomic_DNA"/>
</dbReference>
<dbReference type="HOGENOM" id="CLU_1041960_0_0_1"/>
<accession>A0A059F067</accession>
<proteinExistence type="predicted"/>
<organism evidence="2 3">
    <name type="scientific">Anncaliia algerae PRA339</name>
    <dbReference type="NCBI Taxonomy" id="1288291"/>
    <lineage>
        <taxon>Eukaryota</taxon>
        <taxon>Fungi</taxon>
        <taxon>Fungi incertae sedis</taxon>
        <taxon>Microsporidia</taxon>
        <taxon>Tubulinosematoidea</taxon>
        <taxon>Tubulinosematidae</taxon>
        <taxon>Anncaliia</taxon>
    </lineage>
</organism>
<keyword evidence="3" id="KW-1185">Reference proteome</keyword>
<name>A0A059F067_9MICR</name>
<gene>
    <name evidence="2" type="ORF">H312_01934</name>
</gene>
<feature type="signal peptide" evidence="1">
    <location>
        <begin position="1"/>
        <end position="19"/>
    </location>
</feature>
<evidence type="ECO:0000313" key="2">
    <source>
        <dbReference type="EMBL" id="KCZ80678.1"/>
    </source>
</evidence>
<reference evidence="2 3" key="2">
    <citation type="submission" date="2014-03" db="EMBL/GenBank/DDBJ databases">
        <title>The Genome Sequence of Anncaliia algerae insect isolate PRA339.</title>
        <authorList>
            <consortium name="The Broad Institute Genome Sequencing Platform"/>
            <consortium name="The Broad Institute Genome Sequencing Center for Infectious Disease"/>
            <person name="Cuomo C."/>
            <person name="Becnel J."/>
            <person name="Sanscrainte N."/>
            <person name="Walker B."/>
            <person name="Young S.K."/>
            <person name="Zeng Q."/>
            <person name="Gargeya S."/>
            <person name="Fitzgerald M."/>
            <person name="Haas B."/>
            <person name="Abouelleil A."/>
            <person name="Alvarado L."/>
            <person name="Arachchi H.M."/>
            <person name="Berlin A.M."/>
            <person name="Chapman S.B."/>
            <person name="Dewar J."/>
            <person name="Goldberg J."/>
            <person name="Griggs A."/>
            <person name="Gujja S."/>
            <person name="Hansen M."/>
            <person name="Howarth C."/>
            <person name="Imamovic A."/>
            <person name="Larimer J."/>
            <person name="McCowan C."/>
            <person name="Murphy C."/>
            <person name="Neiman D."/>
            <person name="Pearson M."/>
            <person name="Priest M."/>
            <person name="Roberts A."/>
            <person name="Saif S."/>
            <person name="Shea T."/>
            <person name="Sisk P."/>
            <person name="Sykes S."/>
            <person name="Wortman J."/>
            <person name="Nusbaum C."/>
            <person name="Birren B."/>
        </authorList>
    </citation>
    <scope>NUCLEOTIDE SEQUENCE [LARGE SCALE GENOMIC DNA]</scope>
    <source>
        <strain evidence="2 3">PRA339</strain>
    </source>
</reference>
<dbReference type="OrthoDB" id="10370954at2759"/>
<reference evidence="3" key="1">
    <citation type="submission" date="2013-02" db="EMBL/GenBank/DDBJ databases">
        <authorList>
            <consortium name="The Broad Institute Genome Sequencing Platform"/>
            <person name="Cuomo C."/>
            <person name="Becnel J."/>
            <person name="Sanscrainte N."/>
            <person name="Walker B."/>
            <person name="Young S.K."/>
            <person name="Zeng Q."/>
            <person name="Gargeya S."/>
            <person name="Fitzgerald M."/>
            <person name="Haas B."/>
            <person name="Abouelleil A."/>
            <person name="Alvarado L."/>
            <person name="Arachchi H.M."/>
            <person name="Berlin A.M."/>
            <person name="Chapman S.B."/>
            <person name="Dewar J."/>
            <person name="Goldberg J."/>
            <person name="Griggs A."/>
            <person name="Gujja S."/>
            <person name="Hansen M."/>
            <person name="Howarth C."/>
            <person name="Imamovic A."/>
            <person name="Larimer J."/>
            <person name="McCowan C."/>
            <person name="Murphy C."/>
            <person name="Neiman D."/>
            <person name="Pearson M."/>
            <person name="Priest M."/>
            <person name="Roberts A."/>
            <person name="Saif S."/>
            <person name="Shea T."/>
            <person name="Sisk P."/>
            <person name="Sykes S."/>
            <person name="Wortman J."/>
            <person name="Nusbaum C."/>
            <person name="Birren B."/>
        </authorList>
    </citation>
    <scope>NUCLEOTIDE SEQUENCE [LARGE SCALE GENOMIC DNA]</scope>
    <source>
        <strain evidence="3">PRA339</strain>
    </source>
</reference>
<keyword evidence="1" id="KW-0732">Signal</keyword>
<evidence type="ECO:0000313" key="3">
    <source>
        <dbReference type="Proteomes" id="UP000030655"/>
    </source>
</evidence>
<protein>
    <submittedName>
        <fullName evidence="2">Uncharacterized protein</fullName>
    </submittedName>
</protein>
<dbReference type="Proteomes" id="UP000030655">
    <property type="component" value="Unassembled WGS sequence"/>
</dbReference>
<feature type="chain" id="PRO_5001576781" evidence="1">
    <location>
        <begin position="20"/>
        <end position="267"/>
    </location>
</feature>
<dbReference type="VEuPathDB" id="MicrosporidiaDB:H312_01934"/>
<dbReference type="AlphaFoldDB" id="A0A059F067"/>
<evidence type="ECO:0000256" key="1">
    <source>
        <dbReference type="SAM" id="SignalP"/>
    </source>
</evidence>